<evidence type="ECO:0000313" key="2">
    <source>
        <dbReference type="Proteomes" id="UP000504611"/>
    </source>
</evidence>
<dbReference type="AlphaFoldDB" id="A0A6I9NNZ4"/>
<dbReference type="PANTHER" id="PTHR22014">
    <property type="entry name" value="RNA-BINDING PROTEIN 33"/>
    <property type="match status" value="1"/>
</dbReference>
<name>A0A6I9NNZ4_9TELE</name>
<evidence type="ECO:0000256" key="1">
    <source>
        <dbReference type="SAM" id="MobiDB-lite"/>
    </source>
</evidence>
<dbReference type="RefSeq" id="XP_010776440.1">
    <property type="nucleotide sequence ID" value="XM_010778138.1"/>
</dbReference>
<proteinExistence type="predicted"/>
<dbReference type="InterPro" id="IPR039878">
    <property type="entry name" value="RBM33"/>
</dbReference>
<feature type="compositionally biased region" description="Polar residues" evidence="1">
    <location>
        <begin position="182"/>
        <end position="193"/>
    </location>
</feature>
<keyword evidence="2" id="KW-1185">Reference proteome</keyword>
<reference evidence="3" key="1">
    <citation type="submission" date="2025-08" db="UniProtKB">
        <authorList>
            <consortium name="RefSeq"/>
        </authorList>
    </citation>
    <scope>IDENTIFICATION</scope>
    <source>
        <tissue evidence="3">Muscle</tissue>
    </source>
</reference>
<dbReference type="GeneID" id="104951475"/>
<accession>A0A6I9NNZ4</accession>
<dbReference type="OrthoDB" id="5990677at2759"/>
<feature type="region of interest" description="Disordered" evidence="1">
    <location>
        <begin position="136"/>
        <end position="193"/>
    </location>
</feature>
<feature type="compositionally biased region" description="Low complexity" evidence="1">
    <location>
        <begin position="136"/>
        <end position="175"/>
    </location>
</feature>
<organism evidence="2 3">
    <name type="scientific">Notothenia coriiceps</name>
    <name type="common">black rockcod</name>
    <dbReference type="NCBI Taxonomy" id="8208"/>
    <lineage>
        <taxon>Eukaryota</taxon>
        <taxon>Metazoa</taxon>
        <taxon>Chordata</taxon>
        <taxon>Craniata</taxon>
        <taxon>Vertebrata</taxon>
        <taxon>Euteleostomi</taxon>
        <taxon>Actinopterygii</taxon>
        <taxon>Neopterygii</taxon>
        <taxon>Teleostei</taxon>
        <taxon>Neoteleostei</taxon>
        <taxon>Acanthomorphata</taxon>
        <taxon>Eupercaria</taxon>
        <taxon>Perciformes</taxon>
        <taxon>Notothenioidei</taxon>
        <taxon>Nototheniidae</taxon>
        <taxon>Notothenia</taxon>
    </lineage>
</organism>
<evidence type="ECO:0000313" key="3">
    <source>
        <dbReference type="RefSeq" id="XP_010776440.1"/>
    </source>
</evidence>
<feature type="region of interest" description="Disordered" evidence="1">
    <location>
        <begin position="1"/>
        <end position="96"/>
    </location>
</feature>
<dbReference type="CTD" id="100149667"/>
<dbReference type="KEGG" id="ncc:104951475"/>
<dbReference type="PANTHER" id="PTHR22014:SF2">
    <property type="entry name" value="RNA-BINDING PROTEIN 33"/>
    <property type="match status" value="1"/>
</dbReference>
<sequence length="193" mass="21895">MSKQIQHRNSNLRELPVAPANTNMNNVRPAANVRPVAKATPGVRPGQQMPDGGRGRGRGQVVSKMESQPPGGRTVVRKEIPRTPLDPNEDEETRQYRLKIEEQKRLREEILKTKEIRRQMQAGVRKKELLERISSQTPTPQIQPAQQNQQMPQPVQQQQQQQPQQLQQRQQPTTTAAAETVASESPTTFKSDF</sequence>
<dbReference type="Proteomes" id="UP000504611">
    <property type="component" value="Unplaced"/>
</dbReference>
<protein>
    <submittedName>
        <fullName evidence="3">RNA-binding protein 33</fullName>
    </submittedName>
</protein>
<dbReference type="GO" id="GO:0003723">
    <property type="term" value="F:RNA binding"/>
    <property type="evidence" value="ECO:0007669"/>
    <property type="project" value="TreeGrafter"/>
</dbReference>
<gene>
    <name evidence="3" type="primary">rbm33a</name>
</gene>